<keyword evidence="3" id="KW-1185">Reference proteome</keyword>
<name>A0A194QZG5_PAPMA</name>
<dbReference type="AlphaFoldDB" id="A0A194QZG5"/>
<dbReference type="InParanoid" id="A0A194QZG5"/>
<dbReference type="Pfam" id="PF05811">
    <property type="entry name" value="DUF842"/>
    <property type="match status" value="2"/>
</dbReference>
<protein>
    <submittedName>
        <fullName evidence="2">Protein FAM136A</fullName>
    </submittedName>
</protein>
<evidence type="ECO:0000313" key="2">
    <source>
        <dbReference type="EMBL" id="KPJ10933.1"/>
    </source>
</evidence>
<evidence type="ECO:0000313" key="3">
    <source>
        <dbReference type="Proteomes" id="UP000053240"/>
    </source>
</evidence>
<dbReference type="EMBL" id="KQ460890">
    <property type="protein sequence ID" value="KPJ10933.1"/>
    <property type="molecule type" value="Genomic_DNA"/>
</dbReference>
<dbReference type="FunCoup" id="A0A194QZG5">
    <property type="interactions" value="1084"/>
</dbReference>
<dbReference type="PANTHER" id="PTHR21096">
    <property type="entry name" value="PROTEIN FAM136A"/>
    <property type="match status" value="1"/>
</dbReference>
<sequence length="117" mass="13690">MVEAQKYRIEQEMTKLINELDRTYLRKMQGDMHRCAAKCCDETINYICLKLQHNHIRLNNIQCYPWPMTNKLVDKCTINFEKCAVRCVDKHMDLLPSMMKTMKSVLASGKPPPAQNV</sequence>
<comment type="similarity">
    <text evidence="1">Belongs to the FAM136 family.</text>
</comment>
<proteinExistence type="inferred from homology"/>
<evidence type="ECO:0000256" key="1">
    <source>
        <dbReference type="ARBA" id="ARBA00009952"/>
    </source>
</evidence>
<organism evidence="2 3">
    <name type="scientific">Papilio machaon</name>
    <name type="common">Old World swallowtail butterfly</name>
    <dbReference type="NCBI Taxonomy" id="76193"/>
    <lineage>
        <taxon>Eukaryota</taxon>
        <taxon>Metazoa</taxon>
        <taxon>Ecdysozoa</taxon>
        <taxon>Arthropoda</taxon>
        <taxon>Hexapoda</taxon>
        <taxon>Insecta</taxon>
        <taxon>Pterygota</taxon>
        <taxon>Neoptera</taxon>
        <taxon>Endopterygota</taxon>
        <taxon>Lepidoptera</taxon>
        <taxon>Glossata</taxon>
        <taxon>Ditrysia</taxon>
        <taxon>Papilionoidea</taxon>
        <taxon>Papilionidae</taxon>
        <taxon>Papilioninae</taxon>
        <taxon>Papilio</taxon>
    </lineage>
</organism>
<accession>A0A194QZG5</accession>
<dbReference type="InterPro" id="IPR008560">
    <property type="entry name" value="DUF842_euk"/>
</dbReference>
<gene>
    <name evidence="2" type="ORF">RR48_10113</name>
</gene>
<dbReference type="STRING" id="76193.A0A194QZG5"/>
<dbReference type="GO" id="GO:0005737">
    <property type="term" value="C:cytoplasm"/>
    <property type="evidence" value="ECO:0007669"/>
    <property type="project" value="TreeGrafter"/>
</dbReference>
<dbReference type="PANTHER" id="PTHR21096:SF0">
    <property type="entry name" value="PROTEIN FAM136A"/>
    <property type="match status" value="1"/>
</dbReference>
<dbReference type="Proteomes" id="UP000053240">
    <property type="component" value="Unassembled WGS sequence"/>
</dbReference>
<reference evidence="2 3" key="1">
    <citation type="journal article" date="2015" name="Nat. Commun.">
        <title>Outbred genome sequencing and CRISPR/Cas9 gene editing in butterflies.</title>
        <authorList>
            <person name="Li X."/>
            <person name="Fan D."/>
            <person name="Zhang W."/>
            <person name="Liu G."/>
            <person name="Zhang L."/>
            <person name="Zhao L."/>
            <person name="Fang X."/>
            <person name="Chen L."/>
            <person name="Dong Y."/>
            <person name="Chen Y."/>
            <person name="Ding Y."/>
            <person name="Zhao R."/>
            <person name="Feng M."/>
            <person name="Zhu Y."/>
            <person name="Feng Y."/>
            <person name="Jiang X."/>
            <person name="Zhu D."/>
            <person name="Xiang H."/>
            <person name="Feng X."/>
            <person name="Li S."/>
            <person name="Wang J."/>
            <person name="Zhang G."/>
            <person name="Kronforst M.R."/>
            <person name="Wang W."/>
        </authorList>
    </citation>
    <scope>NUCLEOTIDE SEQUENCE [LARGE SCALE GENOMIC DNA]</scope>
    <source>
        <strain evidence="2">Ya'a_city_454_Pm</strain>
        <tissue evidence="2">Whole body</tissue>
    </source>
</reference>